<gene>
    <name evidence="1" type="ORF">AAAT05_00475</name>
</gene>
<name>A0ABV1IES9_9ACTN</name>
<accession>A0ABV1IES9</accession>
<sequence length="51" mass="5339">MQGVKKEVWKGLAAITAAIFTIVMMAAPVAESYAGKINTALGISTTRIVSE</sequence>
<reference evidence="1 2" key="1">
    <citation type="submission" date="2024-04" db="EMBL/GenBank/DDBJ databases">
        <title>Human intestinal bacterial collection.</title>
        <authorList>
            <person name="Pauvert C."/>
            <person name="Hitch T.C.A."/>
            <person name="Clavel T."/>
        </authorList>
    </citation>
    <scope>NUCLEOTIDE SEQUENCE [LARGE SCALE GENOMIC DNA]</scope>
    <source>
        <strain evidence="1 2">CLA-AA-H197</strain>
    </source>
</reference>
<evidence type="ECO:0000313" key="1">
    <source>
        <dbReference type="EMBL" id="MEQ2636830.1"/>
    </source>
</evidence>
<evidence type="ECO:0000313" key="2">
    <source>
        <dbReference type="Proteomes" id="UP001478817"/>
    </source>
</evidence>
<organism evidence="1 2">
    <name type="scientific">Paratractidigestivibacter faecalis</name>
    <dbReference type="NCBI Taxonomy" id="2292441"/>
    <lineage>
        <taxon>Bacteria</taxon>
        <taxon>Bacillati</taxon>
        <taxon>Actinomycetota</taxon>
        <taxon>Coriobacteriia</taxon>
        <taxon>Coriobacteriales</taxon>
        <taxon>Atopobiaceae</taxon>
        <taxon>Paratractidigestivibacter</taxon>
    </lineage>
</organism>
<comment type="caution">
    <text evidence="1">The sequence shown here is derived from an EMBL/GenBank/DDBJ whole genome shotgun (WGS) entry which is preliminary data.</text>
</comment>
<dbReference type="EMBL" id="JBBNGS010000001">
    <property type="protein sequence ID" value="MEQ2636830.1"/>
    <property type="molecule type" value="Genomic_DNA"/>
</dbReference>
<dbReference type="Proteomes" id="UP001478817">
    <property type="component" value="Unassembled WGS sequence"/>
</dbReference>
<protein>
    <submittedName>
        <fullName evidence="1">Uncharacterized protein</fullName>
    </submittedName>
</protein>
<keyword evidence="2" id="KW-1185">Reference proteome</keyword>
<dbReference type="RefSeq" id="WP_349181186.1">
    <property type="nucleotide sequence ID" value="NZ_JAZOPI010000014.1"/>
</dbReference>
<proteinExistence type="predicted"/>